<keyword evidence="1" id="KW-1133">Transmembrane helix</keyword>
<dbReference type="Pfam" id="PF11104">
    <property type="entry name" value="PilM_2"/>
    <property type="match status" value="1"/>
</dbReference>
<dbReference type="STRING" id="1802485.A2V97_04395"/>
<dbReference type="EMBL" id="MGFX01000001">
    <property type="protein sequence ID" value="OGM15977.1"/>
    <property type="molecule type" value="Genomic_DNA"/>
</dbReference>
<gene>
    <name evidence="2" type="ORF">A2V97_04395</name>
</gene>
<dbReference type="InterPro" id="IPR005883">
    <property type="entry name" value="PilM"/>
</dbReference>
<evidence type="ECO:0000313" key="2">
    <source>
        <dbReference type="EMBL" id="OGM15977.1"/>
    </source>
</evidence>
<dbReference type="Gene3D" id="3.30.1490.300">
    <property type="match status" value="1"/>
</dbReference>
<dbReference type="AlphaFoldDB" id="A0A1F7XLS4"/>
<reference evidence="2 3" key="1">
    <citation type="journal article" date="2016" name="Nat. Commun.">
        <title>Thousands of microbial genomes shed light on interconnected biogeochemical processes in an aquifer system.</title>
        <authorList>
            <person name="Anantharaman K."/>
            <person name="Brown C.T."/>
            <person name="Hug L.A."/>
            <person name="Sharon I."/>
            <person name="Castelle C.J."/>
            <person name="Probst A.J."/>
            <person name="Thomas B.C."/>
            <person name="Singh A."/>
            <person name="Wilkins M.J."/>
            <person name="Karaoz U."/>
            <person name="Brodie E.L."/>
            <person name="Williams K.H."/>
            <person name="Hubbard S.S."/>
            <person name="Banfield J.F."/>
        </authorList>
    </citation>
    <scope>NUCLEOTIDE SEQUENCE [LARGE SCALE GENOMIC DNA]</scope>
</reference>
<name>A0A1F7XLS4_9BACT</name>
<dbReference type="PANTHER" id="PTHR32432">
    <property type="entry name" value="CELL DIVISION PROTEIN FTSA-RELATED"/>
    <property type="match status" value="1"/>
</dbReference>
<keyword evidence="1" id="KW-0472">Membrane</keyword>
<sequence length="482" mass="52872">MQRKSFVAITFTRQKLQVVKLNSGKTRVEKFATVDLPQGIISDNQVVNPQGLTQVIKNIWRELGFREKTVGIVIPEFSTFVKPLELPKLEVSELDEAVRWQAQEFLPTGSSEMVMDWKIVGENGEKYHILTLAMKKAVLAGYVDAVSMAGLYPLLVKTPALTLNSLTGKEPLGKLIIYSNFGETVLVVAYGEKILGSSVLNLDEKVDVVESASLIVKHYKEVEIKKVFVGGADITQAFAAQVGKILGRPVEVLKSTVQGIPPGELQKYLVTISLGLAKSVGPSDETTINLLPVTWVKRYEGKRLKSQIWGLLSLSTLVILGCLIVTAGTYFYLGREAERIAGENKTKVTTVPEELTAKISEINETSARILAVSEVSQTPQEVINSILAVKPPEVTIKEYKLDLDNGKIFFKGVSPTREALVKFKEGLEGNPEFASISIPISSFEAEIDLEYEVNLIFVPATRKAGSTPKLPQNVKNTNTPGI</sequence>
<dbReference type="SUPFAM" id="SSF53067">
    <property type="entry name" value="Actin-like ATPase domain"/>
    <property type="match status" value="1"/>
</dbReference>
<dbReference type="InterPro" id="IPR050696">
    <property type="entry name" value="FtsA/MreB"/>
</dbReference>
<evidence type="ECO:0000313" key="3">
    <source>
        <dbReference type="Proteomes" id="UP000177382"/>
    </source>
</evidence>
<protein>
    <recommendedName>
        <fullName evidence="4">SHS2 domain-containing protein</fullName>
    </recommendedName>
</protein>
<comment type="caution">
    <text evidence="2">The sequence shown here is derived from an EMBL/GenBank/DDBJ whole genome shotgun (WGS) entry which is preliminary data.</text>
</comment>
<dbReference type="Gene3D" id="3.30.420.40">
    <property type="match status" value="2"/>
</dbReference>
<dbReference type="PANTHER" id="PTHR32432:SF3">
    <property type="entry name" value="ETHANOLAMINE UTILIZATION PROTEIN EUTJ"/>
    <property type="match status" value="1"/>
</dbReference>
<organism evidence="2 3">
    <name type="scientific">Candidatus Woesebacteria bacterium RBG_16_42_24</name>
    <dbReference type="NCBI Taxonomy" id="1802485"/>
    <lineage>
        <taxon>Bacteria</taxon>
        <taxon>Candidatus Woeseibacteriota</taxon>
    </lineage>
</organism>
<dbReference type="Proteomes" id="UP000177382">
    <property type="component" value="Unassembled WGS sequence"/>
</dbReference>
<accession>A0A1F7XLS4</accession>
<evidence type="ECO:0000256" key="1">
    <source>
        <dbReference type="SAM" id="Phobius"/>
    </source>
</evidence>
<keyword evidence="1" id="KW-0812">Transmembrane</keyword>
<evidence type="ECO:0008006" key="4">
    <source>
        <dbReference type="Google" id="ProtNLM"/>
    </source>
</evidence>
<proteinExistence type="predicted"/>
<feature type="transmembrane region" description="Helical" evidence="1">
    <location>
        <begin position="308"/>
        <end position="333"/>
    </location>
</feature>
<dbReference type="InterPro" id="IPR043129">
    <property type="entry name" value="ATPase_NBD"/>
</dbReference>